<feature type="domain" description="D-serine dehydratase-like" evidence="3">
    <location>
        <begin position="285"/>
        <end position="376"/>
    </location>
</feature>
<dbReference type="GO" id="GO:0036088">
    <property type="term" value="P:D-serine catabolic process"/>
    <property type="evidence" value="ECO:0007669"/>
    <property type="project" value="TreeGrafter"/>
</dbReference>
<dbReference type="Gene3D" id="2.40.37.20">
    <property type="entry name" value="D-serine dehydratase-like domain"/>
    <property type="match status" value="1"/>
</dbReference>
<dbReference type="RefSeq" id="WP_145897068.1">
    <property type="nucleotide sequence ID" value="NZ_VOBQ01000029.1"/>
</dbReference>
<proteinExistence type="inferred from homology"/>
<name>A0A562ZED3_9BURK</name>
<comment type="caution">
    <text evidence="4">The sequence shown here is derived from an EMBL/GenBank/DDBJ whole genome shotgun (WGS) entry which is preliminary data.</text>
</comment>
<evidence type="ECO:0000313" key="5">
    <source>
        <dbReference type="Proteomes" id="UP000318199"/>
    </source>
</evidence>
<keyword evidence="2" id="KW-0456">Lyase</keyword>
<evidence type="ECO:0000256" key="2">
    <source>
        <dbReference type="ARBA" id="ARBA00023239"/>
    </source>
</evidence>
<sequence length="397" mass="42319">MQPTTKTPLSEDLRRLIGQPVSAIDTPSLVVDIDAMQRNLSRMAEFARKHDIRWRAHAKTHKSSALAKLAMQAGASGICVQKTSEAEAMAAGGVTQIFISNVVIAPQKLARVADLAHRLTVEHGQLAIAVDSVEGVRRLSQAMNERRNGGGAAVIDVYVELDVGQGRCGVTPGRQAVELALEVRKHPALRFAGLQAYHGKAQHMRTPAERRDAISVVVQDVLFTRKLIESEGVPVDLITGAGTGSMVCEAASGAFGELQPGSFLFMDGDYAANERDPAQPAFEHALFVKSQVVSSGVRHAVCDAGHKSHAVDSGLPTVLTVDETGELKYANGGDEHGILRPTGKNQRVPQIGDDIWLIPGHCDPTVNLHNHLVGVGGGLANGKVERIIRVDARGALT</sequence>
<reference evidence="4 5" key="1">
    <citation type="submission" date="2019-07" db="EMBL/GenBank/DDBJ databases">
        <title>Caenimonas sedimenti sp. nov., isolated from activated sludge.</title>
        <authorList>
            <person name="Xu J."/>
        </authorList>
    </citation>
    <scope>NUCLEOTIDE SEQUENCE [LARGE SCALE GENOMIC DNA]</scope>
    <source>
        <strain evidence="4 5">HX-9-20</strain>
    </source>
</reference>
<gene>
    <name evidence="4" type="ORF">FN976_27505</name>
</gene>
<accession>A0A562ZED3</accession>
<dbReference type="SUPFAM" id="SSF51419">
    <property type="entry name" value="PLP-binding barrel"/>
    <property type="match status" value="1"/>
</dbReference>
<dbReference type="InterPro" id="IPR026956">
    <property type="entry name" value="D-ser_dehydrat-like_dom"/>
</dbReference>
<dbReference type="InterPro" id="IPR051466">
    <property type="entry name" value="D-amino_acid_metab_enzyme"/>
</dbReference>
<dbReference type="InterPro" id="IPR042208">
    <property type="entry name" value="D-ser_dehydrat-like_sf"/>
</dbReference>
<dbReference type="Proteomes" id="UP000318199">
    <property type="component" value="Unassembled WGS sequence"/>
</dbReference>
<dbReference type="PANTHER" id="PTHR28004">
    <property type="entry name" value="ZGC:162816-RELATED"/>
    <property type="match status" value="1"/>
</dbReference>
<evidence type="ECO:0000259" key="3">
    <source>
        <dbReference type="SMART" id="SM01119"/>
    </source>
</evidence>
<dbReference type="AlphaFoldDB" id="A0A562ZED3"/>
<dbReference type="InterPro" id="IPR029066">
    <property type="entry name" value="PLP-binding_barrel"/>
</dbReference>
<dbReference type="EMBL" id="VOBQ01000029">
    <property type="protein sequence ID" value="TWO64996.1"/>
    <property type="molecule type" value="Genomic_DNA"/>
</dbReference>
<keyword evidence="5" id="KW-1185">Reference proteome</keyword>
<protein>
    <submittedName>
        <fullName evidence="4">DSD1 family PLP-dependent enzyme</fullName>
    </submittedName>
</protein>
<evidence type="ECO:0000256" key="1">
    <source>
        <dbReference type="ARBA" id="ARBA00005323"/>
    </source>
</evidence>
<dbReference type="CDD" id="cd06819">
    <property type="entry name" value="PLPDE_III_LS_D-TA"/>
    <property type="match status" value="1"/>
</dbReference>
<dbReference type="Gene3D" id="3.20.20.10">
    <property type="entry name" value="Alanine racemase"/>
    <property type="match status" value="1"/>
</dbReference>
<dbReference type="SMART" id="SM01119">
    <property type="entry name" value="D-ser_dehydrat"/>
    <property type="match status" value="1"/>
</dbReference>
<organism evidence="4 5">
    <name type="scientific">Caenimonas sedimenti</name>
    <dbReference type="NCBI Taxonomy" id="2596921"/>
    <lineage>
        <taxon>Bacteria</taxon>
        <taxon>Pseudomonadati</taxon>
        <taxon>Pseudomonadota</taxon>
        <taxon>Betaproteobacteria</taxon>
        <taxon>Burkholderiales</taxon>
        <taxon>Comamonadaceae</taxon>
        <taxon>Caenimonas</taxon>
    </lineage>
</organism>
<dbReference type="Pfam" id="PF14031">
    <property type="entry name" value="D-ser_dehydrat"/>
    <property type="match status" value="1"/>
</dbReference>
<dbReference type="OrthoDB" id="9772497at2"/>
<comment type="similarity">
    <text evidence="1">Belongs to the DSD1 family.</text>
</comment>
<dbReference type="PANTHER" id="PTHR28004:SF2">
    <property type="entry name" value="D-SERINE DEHYDRATASE"/>
    <property type="match status" value="1"/>
</dbReference>
<evidence type="ECO:0000313" key="4">
    <source>
        <dbReference type="EMBL" id="TWO64996.1"/>
    </source>
</evidence>
<dbReference type="Pfam" id="PF01168">
    <property type="entry name" value="Ala_racemase_N"/>
    <property type="match status" value="1"/>
</dbReference>
<dbReference type="InterPro" id="IPR001608">
    <property type="entry name" value="Ala_racemase_N"/>
</dbReference>
<dbReference type="GO" id="GO:0008721">
    <property type="term" value="F:D-serine ammonia-lyase activity"/>
    <property type="evidence" value="ECO:0007669"/>
    <property type="project" value="TreeGrafter"/>
</dbReference>